<organism evidence="2 3">
    <name type="scientific">Fulvimonas yonginensis</name>
    <dbReference type="NCBI Taxonomy" id="1495200"/>
    <lineage>
        <taxon>Bacteria</taxon>
        <taxon>Pseudomonadati</taxon>
        <taxon>Pseudomonadota</taxon>
        <taxon>Gammaproteobacteria</taxon>
        <taxon>Lysobacterales</taxon>
        <taxon>Rhodanobacteraceae</taxon>
        <taxon>Fulvimonas</taxon>
    </lineage>
</organism>
<gene>
    <name evidence="2" type="ORF">WAT24_12195</name>
</gene>
<feature type="transmembrane region" description="Helical" evidence="1">
    <location>
        <begin position="67"/>
        <end position="87"/>
    </location>
</feature>
<reference evidence="2 3" key="1">
    <citation type="journal article" date="2014" name="Int. J. Syst. Evol. Microbiol.">
        <title>Fulvimonas yonginensis sp. nov., isolated from greenhouse soil, and emended description of the genus Fulvimonas.</title>
        <authorList>
            <person name="Ahn J.H."/>
            <person name="Kim S.J."/>
            <person name="Weon H.Y."/>
            <person name="Hong S.B."/>
            <person name="Seok S.J."/>
            <person name="Kwon S.W."/>
        </authorList>
    </citation>
    <scope>NUCLEOTIDE SEQUENCE [LARGE SCALE GENOMIC DNA]</scope>
    <source>
        <strain evidence="2 3">KACC 16952</strain>
    </source>
</reference>
<accession>A0ABU8JD76</accession>
<keyword evidence="1" id="KW-1133">Transmembrane helix</keyword>
<proteinExistence type="predicted"/>
<dbReference type="Proteomes" id="UP001381174">
    <property type="component" value="Unassembled WGS sequence"/>
</dbReference>
<evidence type="ECO:0000313" key="2">
    <source>
        <dbReference type="EMBL" id="MEI7037522.1"/>
    </source>
</evidence>
<comment type="caution">
    <text evidence="2">The sequence shown here is derived from an EMBL/GenBank/DDBJ whole genome shotgun (WGS) entry which is preliminary data.</text>
</comment>
<keyword evidence="1" id="KW-0812">Transmembrane</keyword>
<keyword evidence="3" id="KW-1185">Reference proteome</keyword>
<evidence type="ECO:0000313" key="3">
    <source>
        <dbReference type="Proteomes" id="UP001381174"/>
    </source>
</evidence>
<name>A0ABU8JD76_9GAMM</name>
<keyword evidence="1" id="KW-0472">Membrane</keyword>
<dbReference type="EMBL" id="JBBBNY010000009">
    <property type="protein sequence ID" value="MEI7037522.1"/>
    <property type="molecule type" value="Genomic_DNA"/>
</dbReference>
<evidence type="ECO:0000256" key="1">
    <source>
        <dbReference type="SAM" id="Phobius"/>
    </source>
</evidence>
<sequence>MRETEFELSLSSIDAKPGHSPTAWLTADTRFGTVSINGVAQKTSLTLSVATHRILAIRQILSIDHGAYFFGWLMSVAIGLAALALAAHRPSEAMSIR</sequence>
<protein>
    <submittedName>
        <fullName evidence="2">Uncharacterized protein</fullName>
    </submittedName>
</protein>